<sequence length="293" mass="34208">MTEIQFPSMLEMPDREYFAHPAIDQSALKDYMKSPRDFAYSQTHEKETTAALTFGRCAHSLVLGSGPLVTVKPDMRTKAGKEEYQQILDEHGLDDVEFVSKTDMHRLDDMMENAPDMLEMYGGRPEVAMFATDPTTGLELKGKADWLPEEPDENGVYWIVDYKTTRMNTGRLYDVKSVAKDVRDLGYHIQAAYYMRLYKLITGTSNPIRFVFWFQQTVPPYNTKRWFFDELQPEITGIANQRIDLALGELKWWKEHGWVDGMLASQYEPEPEMIQFSDWQLLDEEERIDQWLK</sequence>
<dbReference type="InterPro" id="IPR011335">
    <property type="entry name" value="Restrct_endonuc-II-like"/>
</dbReference>
<dbReference type="Gene3D" id="3.90.320.10">
    <property type="match status" value="1"/>
</dbReference>
<dbReference type="InterPro" id="IPR024432">
    <property type="entry name" value="Put_RecE_PDDEXK-like_dom"/>
</dbReference>
<feature type="domain" description="Putative exodeoxyribonuclease 8 PDDEXK-like" evidence="1">
    <location>
        <begin position="26"/>
        <end position="212"/>
    </location>
</feature>
<proteinExistence type="predicted"/>
<evidence type="ECO:0000313" key="2">
    <source>
        <dbReference type="EMBL" id="EFO78122.1"/>
    </source>
</evidence>
<dbReference type="InterPro" id="IPR011604">
    <property type="entry name" value="PDDEXK-like_dom_sf"/>
</dbReference>
<comment type="caution">
    <text evidence="2">The sequence shown here is derived from an EMBL/GenBank/DDBJ whole genome shotgun (WGS) entry which is preliminary data.</text>
</comment>
<evidence type="ECO:0000259" key="1">
    <source>
        <dbReference type="Pfam" id="PF12684"/>
    </source>
</evidence>
<protein>
    <recommendedName>
        <fullName evidence="1">Putative exodeoxyribonuclease 8 PDDEXK-like domain-containing protein</fullName>
    </recommendedName>
</protein>
<dbReference type="SUPFAM" id="SSF52980">
    <property type="entry name" value="Restriction endonuclease-like"/>
    <property type="match status" value="1"/>
</dbReference>
<gene>
    <name evidence="2" type="ORF">HMPREF9003_0162</name>
</gene>
<accession>A0AB72Z5B7</accession>
<name>A0AB72Z5B7_9BIFI</name>
<dbReference type="RefSeq" id="WP_003842292.1">
    <property type="nucleotide sequence ID" value="NZ_AEHJ01000011.1"/>
</dbReference>
<reference evidence="2 3" key="1">
    <citation type="submission" date="2010-10" db="EMBL/GenBank/DDBJ databases">
        <authorList>
            <person name="Durkin A.S."/>
            <person name="Madupu R."/>
            <person name="Torralba M."/>
            <person name="Gillis M."/>
            <person name="Methe B."/>
            <person name="Sutton G."/>
            <person name="Nelson K.E."/>
        </authorList>
    </citation>
    <scope>NUCLEOTIDE SEQUENCE [LARGE SCALE GENOMIC DNA]</scope>
    <source>
        <strain evidence="2 3">JCVIHMP022</strain>
    </source>
</reference>
<dbReference type="EMBL" id="AEHJ01000011">
    <property type="protein sequence ID" value="EFO78122.1"/>
    <property type="molecule type" value="Genomic_DNA"/>
</dbReference>
<dbReference type="AlphaFoldDB" id="A0AB72Z5B7"/>
<dbReference type="Pfam" id="PF12684">
    <property type="entry name" value="DUF3799"/>
    <property type="match status" value="1"/>
</dbReference>
<evidence type="ECO:0000313" key="3">
    <source>
        <dbReference type="Proteomes" id="UP000003457"/>
    </source>
</evidence>
<organism evidence="2 3">
    <name type="scientific">Bifidobacterium dentium JCVIHMP022</name>
    <dbReference type="NCBI Taxonomy" id="553191"/>
    <lineage>
        <taxon>Bacteria</taxon>
        <taxon>Bacillati</taxon>
        <taxon>Actinomycetota</taxon>
        <taxon>Actinomycetes</taxon>
        <taxon>Bifidobacteriales</taxon>
        <taxon>Bifidobacteriaceae</taxon>
        <taxon>Bifidobacterium</taxon>
    </lineage>
</organism>
<dbReference type="Proteomes" id="UP000003457">
    <property type="component" value="Unassembled WGS sequence"/>
</dbReference>